<protein>
    <submittedName>
        <fullName evidence="2">Uncharacterized protein</fullName>
    </submittedName>
</protein>
<dbReference type="EMBL" id="CP036275">
    <property type="protein sequence ID" value="QDU41229.1"/>
    <property type="molecule type" value="Genomic_DNA"/>
</dbReference>
<organism evidence="2 3">
    <name type="scientific">Maioricimonas rarisocia</name>
    <dbReference type="NCBI Taxonomy" id="2528026"/>
    <lineage>
        <taxon>Bacteria</taxon>
        <taxon>Pseudomonadati</taxon>
        <taxon>Planctomycetota</taxon>
        <taxon>Planctomycetia</taxon>
        <taxon>Planctomycetales</taxon>
        <taxon>Planctomycetaceae</taxon>
        <taxon>Maioricimonas</taxon>
    </lineage>
</organism>
<reference evidence="2 3" key="1">
    <citation type="submission" date="2019-02" db="EMBL/GenBank/DDBJ databases">
        <title>Deep-cultivation of Planctomycetes and their phenomic and genomic characterization uncovers novel biology.</title>
        <authorList>
            <person name="Wiegand S."/>
            <person name="Jogler M."/>
            <person name="Boedeker C."/>
            <person name="Pinto D."/>
            <person name="Vollmers J."/>
            <person name="Rivas-Marin E."/>
            <person name="Kohn T."/>
            <person name="Peeters S.H."/>
            <person name="Heuer A."/>
            <person name="Rast P."/>
            <person name="Oberbeckmann S."/>
            <person name="Bunk B."/>
            <person name="Jeske O."/>
            <person name="Meyerdierks A."/>
            <person name="Storesund J.E."/>
            <person name="Kallscheuer N."/>
            <person name="Luecker S."/>
            <person name="Lage O.M."/>
            <person name="Pohl T."/>
            <person name="Merkel B.J."/>
            <person name="Hornburger P."/>
            <person name="Mueller R.-W."/>
            <person name="Bruemmer F."/>
            <person name="Labrenz M."/>
            <person name="Spormann A.M."/>
            <person name="Op den Camp H."/>
            <person name="Overmann J."/>
            <person name="Amann R."/>
            <person name="Jetten M.S.M."/>
            <person name="Mascher T."/>
            <person name="Medema M.H."/>
            <person name="Devos D.P."/>
            <person name="Kaster A.-K."/>
            <person name="Ovreas L."/>
            <person name="Rohde M."/>
            <person name="Galperin M.Y."/>
            <person name="Jogler C."/>
        </authorList>
    </citation>
    <scope>NUCLEOTIDE SEQUENCE [LARGE SCALE GENOMIC DNA]</scope>
    <source>
        <strain evidence="2 3">Mal4</strain>
    </source>
</reference>
<accession>A0A517ZFL4</accession>
<dbReference type="OrthoDB" id="19453at2"/>
<name>A0A517ZFL4_9PLAN</name>
<dbReference type="Proteomes" id="UP000320496">
    <property type="component" value="Chromosome"/>
</dbReference>
<dbReference type="AlphaFoldDB" id="A0A517ZFL4"/>
<gene>
    <name evidence="2" type="ORF">Mal4_55940</name>
</gene>
<keyword evidence="3" id="KW-1185">Reference proteome</keyword>
<feature type="region of interest" description="Disordered" evidence="1">
    <location>
        <begin position="252"/>
        <end position="274"/>
    </location>
</feature>
<evidence type="ECO:0000313" key="2">
    <source>
        <dbReference type="EMBL" id="QDU41229.1"/>
    </source>
</evidence>
<sequence length="1250" mass="138487">MATDTPTKEDVSLPKGFEQWALKYFGQVGGGITDEVTESVGEFFESVDEMLEKELTTEEREERSLYEASRELEELVELRSMTPEDVEHEESARQKEIYEKIRSSKRKGEDLTVDGRFENAKKHAPLTEPLTSGLSSVEKLASEGKYGAAVNMLRSLIDLVHFERNAIRADFYKLYDRVEYSHERIERDGRMSDEFEYQDIVLQHLDEWKLAEAVEEVKKFESGIGAPSIAKAKAPTSFDELGQIEERYKVGPEISSSSEELRKKAQRNRDKTARFARNTEMSRSAATRIVNEHGELMLDIGDLAEFPFFVETEDRLPTVLSEVSDSDHSELPQSVHMIQVMTRIGNDESLQKAIQKIEKPDDDSPAARMIRATLGLPGDAKLTDAHARQAVVCAMMSQLRQGSVGSCFATATAVEVQMSKPEIFVRDMTQLFKEGKISRKVKVDGTSKTIEIPINENILAASTYQQPVKFSGAPHETPGISTALDSLKVPDEDRKKVVDAALLKLTGVNAALEKLPSSVTAEQRQELAAKILESVRSQPEDIAGAVNAEITKFMTSSGLGEEDVREAKETLAGKKFTYSPEHLLGQIVLDQGASNPKEALASMKDAYLGQEENRLIRAWEYSIASMVEESNKPLGKRLLGGLNDAVNDLKMDVYIEFILNSDIDKATRAETICDRIAVEFDRLVKDQIKTSYDPSVVHAGVSSDGSSSYGGYSLYDGDKKIEDRGTYVAALKRLMQQARDNLYDSADDPEKSDSLEVLAELQKRIDDDGFLNNVMSKSQQTSGDKPTAPWSYQAGGFTDSLLQMYHGRETPLKMKGSDKWPSATSPTPVESADKLFSFLVDTVGGIPGIADLLKENPGSLDRAGIPVDTTGLHAFTLKPGSKILKEAIVGGKDGSTALTEFKTAEKQKYEKAQKETLLTDELKEILLKQSLDSSDYKTNKAHYVTEIDKLLPTDREPTVEDFAKAVTQVYAAEGHGSWSKRRTGEALVRNLVPPVPKDDLSDRLDVLLKRLKVHKSFRAEVKEEAVKALGDHDNFSMSLIATKVTEALDTVKGKHGGEEGEESLTVDSEKMYGEIRATDGPMGAVIADTNWGDGDHLNLFSVVVNPLTDSVEMWVMNEDGTGSSKMDQDKWIKNTTWRVFDDPTEYGGVIDAPARFRTVHKQALSQFAALREKVAGSSSANKEAALRKIDELVKAMKGLEDVSSREDVPRIEQFLKDHKVMLDMLDKAKAILGVEVAAGKLFEDAIKTWS</sequence>
<dbReference type="RefSeq" id="WP_145372425.1">
    <property type="nucleotide sequence ID" value="NZ_CP036275.1"/>
</dbReference>
<proteinExistence type="predicted"/>
<dbReference type="KEGG" id="mri:Mal4_55940"/>
<feature type="compositionally biased region" description="Basic and acidic residues" evidence="1">
    <location>
        <begin position="259"/>
        <end position="273"/>
    </location>
</feature>
<evidence type="ECO:0000313" key="3">
    <source>
        <dbReference type="Proteomes" id="UP000320496"/>
    </source>
</evidence>
<evidence type="ECO:0000256" key="1">
    <source>
        <dbReference type="SAM" id="MobiDB-lite"/>
    </source>
</evidence>